<feature type="region of interest" description="Disordered" evidence="2">
    <location>
        <begin position="219"/>
        <end position="238"/>
    </location>
</feature>
<dbReference type="Pfam" id="PF00067">
    <property type="entry name" value="p450"/>
    <property type="match status" value="1"/>
</dbReference>
<comment type="caution">
    <text evidence="3">The sequence shown here is derived from an EMBL/GenBank/DDBJ whole genome shotgun (WGS) entry which is preliminary data.</text>
</comment>
<dbReference type="InterPro" id="IPR002397">
    <property type="entry name" value="Cyt_P450_B"/>
</dbReference>
<dbReference type="PANTHER" id="PTHR46696">
    <property type="entry name" value="P450, PUTATIVE (EUROFUNG)-RELATED"/>
    <property type="match status" value="1"/>
</dbReference>
<dbReference type="EMBL" id="BAAALF010000173">
    <property type="protein sequence ID" value="GAA1265943.1"/>
    <property type="molecule type" value="Genomic_DNA"/>
</dbReference>
<dbReference type="SUPFAM" id="SSF48264">
    <property type="entry name" value="Cytochrome P450"/>
    <property type="match status" value="1"/>
</dbReference>
<dbReference type="Proteomes" id="UP001500037">
    <property type="component" value="Unassembled WGS sequence"/>
</dbReference>
<proteinExistence type="inferred from homology"/>
<evidence type="ECO:0000313" key="3">
    <source>
        <dbReference type="EMBL" id="GAA1265943.1"/>
    </source>
</evidence>
<dbReference type="InterPro" id="IPR001128">
    <property type="entry name" value="Cyt_P450"/>
</dbReference>
<protein>
    <submittedName>
        <fullName evidence="3">Cytochrome P450</fullName>
    </submittedName>
</protein>
<accession>A0ABN1WUD9</accession>
<name>A0ABN1WUD9_9ACTN</name>
<dbReference type="Gene3D" id="1.10.630.10">
    <property type="entry name" value="Cytochrome P450"/>
    <property type="match status" value="1"/>
</dbReference>
<evidence type="ECO:0000256" key="2">
    <source>
        <dbReference type="SAM" id="MobiDB-lite"/>
    </source>
</evidence>
<gene>
    <name evidence="3" type="ORF">GCM10009665_63830</name>
</gene>
<comment type="similarity">
    <text evidence="1">Belongs to the cytochrome P450 family.</text>
</comment>
<dbReference type="PRINTS" id="PR00385">
    <property type="entry name" value="P450"/>
</dbReference>
<organism evidence="3 4">
    <name type="scientific">Kitasatospora nipponensis</name>
    <dbReference type="NCBI Taxonomy" id="258049"/>
    <lineage>
        <taxon>Bacteria</taxon>
        <taxon>Bacillati</taxon>
        <taxon>Actinomycetota</taxon>
        <taxon>Actinomycetes</taxon>
        <taxon>Kitasatosporales</taxon>
        <taxon>Streptomycetaceae</taxon>
        <taxon>Kitasatospora</taxon>
    </lineage>
</organism>
<evidence type="ECO:0000313" key="4">
    <source>
        <dbReference type="Proteomes" id="UP001500037"/>
    </source>
</evidence>
<dbReference type="CDD" id="cd11029">
    <property type="entry name" value="CYP107-like"/>
    <property type="match status" value="1"/>
</dbReference>
<dbReference type="PRINTS" id="PR00359">
    <property type="entry name" value="BP450"/>
</dbReference>
<sequence length="429" mass="45540">MQTSRTLTAVPLDPFGRDQHAENERLRGLGPLALVELPGGVPAWAVTHHGVLQELLADPRVGKDPRHWPVFTEGRLPAGWPLLNFVTVPGMLTADGADHRRLRSLVSQALTPRRVAGLRPRIEELAARLLTGLTGEFELRSAFAYPLPMSVIADLLGLPAAEQDALHELSTTLVSSSATPEAALAAQRDLYALLASLVALRREQPGDDLTSALIAARDEAAGTADPDGPEGPGGPAARLSEQELVGTLLLMLVAGHETTLNLITNAVRALFAHPEQLARVLAGEVEWSAVVEETLRYDSPVGQFPLRYAIEDIVVGDVLVRRGEALLASYAAAGRDEGHYERAAAFEPGRPDARHLSLGHGPHFCLGAGLARLEAETALRALFTAFPDLRPAAGQTPEPLPSFVGNSVRELRVVTGRARGAGPAASATG</sequence>
<dbReference type="RefSeq" id="WP_344445594.1">
    <property type="nucleotide sequence ID" value="NZ_BAAALF010000173.1"/>
</dbReference>
<dbReference type="InterPro" id="IPR036396">
    <property type="entry name" value="Cyt_P450_sf"/>
</dbReference>
<evidence type="ECO:0000256" key="1">
    <source>
        <dbReference type="ARBA" id="ARBA00010617"/>
    </source>
</evidence>
<reference evidence="3 4" key="1">
    <citation type="journal article" date="2019" name="Int. J. Syst. Evol. Microbiol.">
        <title>The Global Catalogue of Microorganisms (GCM) 10K type strain sequencing project: providing services to taxonomists for standard genome sequencing and annotation.</title>
        <authorList>
            <consortium name="The Broad Institute Genomics Platform"/>
            <consortium name="The Broad Institute Genome Sequencing Center for Infectious Disease"/>
            <person name="Wu L."/>
            <person name="Ma J."/>
        </authorList>
    </citation>
    <scope>NUCLEOTIDE SEQUENCE [LARGE SCALE GENOMIC DNA]</scope>
    <source>
        <strain evidence="3 4">JCM 13004</strain>
    </source>
</reference>
<dbReference type="PANTHER" id="PTHR46696:SF1">
    <property type="entry name" value="CYTOCHROME P450 YJIB-RELATED"/>
    <property type="match status" value="1"/>
</dbReference>
<keyword evidence="4" id="KW-1185">Reference proteome</keyword>